<feature type="transmembrane region" description="Helical" evidence="1">
    <location>
        <begin position="78"/>
        <end position="101"/>
    </location>
</feature>
<keyword evidence="1" id="KW-1133">Transmembrane helix</keyword>
<dbReference type="KEGG" id="achi:CDG60_07300"/>
<sequence length="168" mass="19800">MNDNYCAANCASSHINYKRQQAADQESLRSNRNSDAGNYHSGGAQPAIPIELIVIGTAGYFVWEVIKRWDEFEPVTRHILLIFHYIFYKPLYFSTSIHSYLTEVDQLNELGVWFFFVKWFAIIFYIMFVFSFYIVIIEALNKKGLMWLWISVLISPAITHGIWYFFIR</sequence>
<proteinExistence type="predicted"/>
<dbReference type="Proteomes" id="UP000263753">
    <property type="component" value="Chromosome"/>
</dbReference>
<feature type="transmembrane region" description="Helical" evidence="1">
    <location>
        <begin position="47"/>
        <end position="66"/>
    </location>
</feature>
<reference evidence="3" key="1">
    <citation type="submission" date="2018-09" db="EMBL/GenBank/DDBJ databases">
        <title>The complete genome of Acinetobacter sp. strain WCHAc010005.</title>
        <authorList>
            <person name="Hu Y."/>
            <person name="Long H."/>
            <person name="Feng Y."/>
            <person name="Zong Z."/>
        </authorList>
    </citation>
    <scope>NUCLEOTIDE SEQUENCE [LARGE SCALE GENOMIC DNA]</scope>
    <source>
        <strain evidence="3">WCHAc010005</strain>
    </source>
</reference>
<protein>
    <submittedName>
        <fullName evidence="2">Uncharacterized protein</fullName>
    </submittedName>
</protein>
<dbReference type="AlphaFoldDB" id="A0A3B7M1E2"/>
<organism evidence="2 3">
    <name type="scientific">Acinetobacter chinensis</name>
    <dbReference type="NCBI Taxonomy" id="2004650"/>
    <lineage>
        <taxon>Bacteria</taxon>
        <taxon>Pseudomonadati</taxon>
        <taxon>Pseudomonadota</taxon>
        <taxon>Gammaproteobacteria</taxon>
        <taxon>Moraxellales</taxon>
        <taxon>Moraxellaceae</taxon>
        <taxon>Acinetobacter</taxon>
    </lineage>
</organism>
<accession>A0A3B7M1E2</accession>
<evidence type="ECO:0000313" key="2">
    <source>
        <dbReference type="EMBL" id="AXY56393.1"/>
    </source>
</evidence>
<feature type="transmembrane region" description="Helical" evidence="1">
    <location>
        <begin position="113"/>
        <end position="135"/>
    </location>
</feature>
<gene>
    <name evidence="2" type="ORF">CDG60_07300</name>
</gene>
<dbReference type="EMBL" id="CP032134">
    <property type="protein sequence ID" value="AXY56393.1"/>
    <property type="molecule type" value="Genomic_DNA"/>
</dbReference>
<name>A0A3B7M1E2_9GAMM</name>
<evidence type="ECO:0000256" key="1">
    <source>
        <dbReference type="SAM" id="Phobius"/>
    </source>
</evidence>
<keyword evidence="1" id="KW-0472">Membrane</keyword>
<feature type="transmembrane region" description="Helical" evidence="1">
    <location>
        <begin position="147"/>
        <end position="167"/>
    </location>
</feature>
<evidence type="ECO:0000313" key="3">
    <source>
        <dbReference type="Proteomes" id="UP000263753"/>
    </source>
</evidence>
<dbReference type="RefSeq" id="WP_087511433.1">
    <property type="nucleotide sequence ID" value="NZ_CP032134.1"/>
</dbReference>
<keyword evidence="1" id="KW-0812">Transmembrane</keyword>